<dbReference type="STRING" id="77166.U4UJI4"/>
<dbReference type="InterPro" id="IPR036397">
    <property type="entry name" value="RNaseH_sf"/>
</dbReference>
<name>U4UJI4_DENPD</name>
<gene>
    <name evidence="1" type="ORF">D910_07514</name>
</gene>
<dbReference type="PANTHER" id="PTHR47326">
    <property type="entry name" value="TRANSPOSABLE ELEMENT TC3 TRANSPOSASE-LIKE PROTEIN"/>
    <property type="match status" value="1"/>
</dbReference>
<dbReference type="GO" id="GO:0003676">
    <property type="term" value="F:nucleic acid binding"/>
    <property type="evidence" value="ECO:0007669"/>
    <property type="project" value="InterPro"/>
</dbReference>
<dbReference type="AlphaFoldDB" id="U4UJI4"/>
<sequence length="111" mass="12749">MMALLVHVRKYSYKRSVRNVLPADDGAPAHFGQPVRNWLNQHFPSRWIGRGGPVNWPARSPDLYPLDYYLWGNLSNIIYATEVDSPEELLRRICAAGNQIKLTPFEIIRAT</sequence>
<protein>
    <submittedName>
        <fullName evidence="1">Uncharacterized protein</fullName>
    </submittedName>
</protein>
<dbReference type="Gene3D" id="3.30.420.10">
    <property type="entry name" value="Ribonuclease H-like superfamily/Ribonuclease H"/>
    <property type="match status" value="1"/>
</dbReference>
<dbReference type="PANTHER" id="PTHR47326:SF1">
    <property type="entry name" value="HTH PSQ-TYPE DOMAIN-CONTAINING PROTEIN"/>
    <property type="match status" value="1"/>
</dbReference>
<organism evidence="1 2">
    <name type="scientific">Dendroctonus ponderosae</name>
    <name type="common">Mountain pine beetle</name>
    <dbReference type="NCBI Taxonomy" id="77166"/>
    <lineage>
        <taxon>Eukaryota</taxon>
        <taxon>Metazoa</taxon>
        <taxon>Ecdysozoa</taxon>
        <taxon>Arthropoda</taxon>
        <taxon>Hexapoda</taxon>
        <taxon>Insecta</taxon>
        <taxon>Pterygota</taxon>
        <taxon>Neoptera</taxon>
        <taxon>Endopterygota</taxon>
        <taxon>Coleoptera</taxon>
        <taxon>Polyphaga</taxon>
        <taxon>Cucujiformia</taxon>
        <taxon>Curculionidae</taxon>
        <taxon>Scolytinae</taxon>
        <taxon>Dendroctonus</taxon>
    </lineage>
</organism>
<proteinExistence type="predicted"/>
<accession>U4UJI4</accession>
<dbReference type="Proteomes" id="UP000030742">
    <property type="component" value="Unassembled WGS sequence"/>
</dbReference>
<dbReference type="EMBL" id="KB632216">
    <property type="protein sequence ID" value="ERL90160.1"/>
    <property type="molecule type" value="Genomic_DNA"/>
</dbReference>
<evidence type="ECO:0000313" key="1">
    <source>
        <dbReference type="EMBL" id="ERL90160.1"/>
    </source>
</evidence>
<reference evidence="1 2" key="1">
    <citation type="journal article" date="2013" name="Genome Biol.">
        <title>Draft genome of the mountain pine beetle, Dendroctonus ponderosae Hopkins, a major forest pest.</title>
        <authorList>
            <person name="Keeling C.I."/>
            <person name="Yuen M.M."/>
            <person name="Liao N.Y."/>
            <person name="Docking T.R."/>
            <person name="Chan S.K."/>
            <person name="Taylor G.A."/>
            <person name="Palmquist D.L."/>
            <person name="Jackman S.D."/>
            <person name="Nguyen A."/>
            <person name="Li M."/>
            <person name="Henderson H."/>
            <person name="Janes J.K."/>
            <person name="Zhao Y."/>
            <person name="Pandoh P."/>
            <person name="Moore R."/>
            <person name="Sperling F.A."/>
            <person name="Huber D.P."/>
            <person name="Birol I."/>
            <person name="Jones S.J."/>
            <person name="Bohlmann J."/>
        </authorList>
    </citation>
    <scope>NUCLEOTIDE SEQUENCE</scope>
</reference>
<evidence type="ECO:0000313" key="2">
    <source>
        <dbReference type="Proteomes" id="UP000030742"/>
    </source>
</evidence>